<dbReference type="Proteomes" id="UP001516023">
    <property type="component" value="Unassembled WGS sequence"/>
</dbReference>
<dbReference type="EMBL" id="JABMIG020000131">
    <property type="protein sequence ID" value="KAL3790200.1"/>
    <property type="molecule type" value="Genomic_DNA"/>
</dbReference>
<organism evidence="1 2">
    <name type="scientific">Cyclotella cryptica</name>
    <dbReference type="NCBI Taxonomy" id="29204"/>
    <lineage>
        <taxon>Eukaryota</taxon>
        <taxon>Sar</taxon>
        <taxon>Stramenopiles</taxon>
        <taxon>Ochrophyta</taxon>
        <taxon>Bacillariophyta</taxon>
        <taxon>Coscinodiscophyceae</taxon>
        <taxon>Thalassiosirophycidae</taxon>
        <taxon>Stephanodiscales</taxon>
        <taxon>Stephanodiscaceae</taxon>
        <taxon>Cyclotella</taxon>
    </lineage>
</organism>
<accession>A0ABD3PVF2</accession>
<evidence type="ECO:0000313" key="2">
    <source>
        <dbReference type="Proteomes" id="UP001516023"/>
    </source>
</evidence>
<comment type="caution">
    <text evidence="1">The sequence shown here is derived from an EMBL/GenBank/DDBJ whole genome shotgun (WGS) entry which is preliminary data.</text>
</comment>
<protein>
    <submittedName>
        <fullName evidence="1">Uncharacterized protein</fullName>
    </submittedName>
</protein>
<name>A0ABD3PVF2_9STRA</name>
<proteinExistence type="predicted"/>
<dbReference type="AlphaFoldDB" id="A0ABD3PVF2"/>
<keyword evidence="2" id="KW-1185">Reference proteome</keyword>
<gene>
    <name evidence="1" type="ORF">HJC23_005572</name>
</gene>
<reference evidence="1 2" key="1">
    <citation type="journal article" date="2020" name="G3 (Bethesda)">
        <title>Improved Reference Genome for Cyclotella cryptica CCMP332, a Model for Cell Wall Morphogenesis, Salinity Adaptation, and Lipid Production in Diatoms (Bacillariophyta).</title>
        <authorList>
            <person name="Roberts W.R."/>
            <person name="Downey K.M."/>
            <person name="Ruck E.C."/>
            <person name="Traller J.C."/>
            <person name="Alverson A.J."/>
        </authorList>
    </citation>
    <scope>NUCLEOTIDE SEQUENCE [LARGE SCALE GENOMIC DNA]</scope>
    <source>
        <strain evidence="1 2">CCMP332</strain>
    </source>
</reference>
<evidence type="ECO:0000313" key="1">
    <source>
        <dbReference type="EMBL" id="KAL3790200.1"/>
    </source>
</evidence>
<sequence length="561" mass="62983">MTTSTRSRRHITLLPRAALLLLSRTHRYSSGKSTFAFAPTTHLTNHRPSTQRHVLLRGTTKSERTGTKWPLTNREKTISTIQRNHVEPNDEVSKVNPNNYTNNYTYFPLPDFMQKDPMLLTDKRIIERKLSALDEEEFLSSSSNQNNMEMMAMSAVSLALAFSVVYSLASSTPDVTTFTDSSLFDVANFEGPESESAIKELLIDRSEVSRFSIATRNVAMTVLPQSADDVIAVSIGEGLAGAISNLTTWVLGMLLGFRRAGLDQMLEMSEKEREKQRLRGELVSGAVADGDYFLTRAAAQPLFEAMGLPIFVASLASILLATLPYQAIKLSSQKKRDKEKERVLLEILLQEEELRQKNMNIVDKMSIGMTDFFQRLSVGARFDDDDDNDDLSNQDMRRALMEDQKQRLQEMKDAAPKVDYIEFFADVTKWLEYDVLINNYRGILATPDGHKLSPGLESAIFGLLASLSSQLYTDVLYIYSDFGNPEKRKKTLNRSLEGWASLYATKCLSAATLFGTYEAIRAPISRVCSRIISGGYTGCVGSADFDLCMETYLIGEITEYW</sequence>